<dbReference type="Proteomes" id="UP001195769">
    <property type="component" value="Unassembled WGS sequence"/>
</dbReference>
<feature type="non-terminal residue" evidence="7">
    <location>
        <position position="1"/>
    </location>
</feature>
<dbReference type="GO" id="GO:0010521">
    <property type="term" value="F:telomerase inhibitor activity"/>
    <property type="evidence" value="ECO:0007669"/>
    <property type="project" value="TreeGrafter"/>
</dbReference>
<keyword evidence="2" id="KW-0158">Chromosome</keyword>
<keyword evidence="3" id="KW-0779">Telomere</keyword>
<organism evidence="7 8">
    <name type="scientific">Suillus fuscotomentosus</name>
    <dbReference type="NCBI Taxonomy" id="1912939"/>
    <lineage>
        <taxon>Eukaryota</taxon>
        <taxon>Fungi</taxon>
        <taxon>Dikarya</taxon>
        <taxon>Basidiomycota</taxon>
        <taxon>Agaricomycotina</taxon>
        <taxon>Agaricomycetes</taxon>
        <taxon>Agaricomycetidae</taxon>
        <taxon>Boletales</taxon>
        <taxon>Suillineae</taxon>
        <taxon>Suillaceae</taxon>
        <taxon>Suillus</taxon>
    </lineage>
</organism>
<accession>A0AAD4DTJ8</accession>
<dbReference type="Gene3D" id="2.40.50.140">
    <property type="entry name" value="Nucleic acid-binding proteins"/>
    <property type="match status" value="4"/>
</dbReference>
<sequence>DANPPSKCPQPENVGCQMVQEELAPVLIPLPHRNPSVADISQSSTQSPERELTKAQKRRRQRQAAEKQLPIQAAPEACPESTGHETVSPPLEVVVASASLPSPVVQSPQVSSREGASSSSEQAASSSNGLAQIGEAVSLLTPAHDSAPNHGPLAMNAGLAMRRGVQFIPIRNVQVGLGFFNVIGVVTSAKLPTSTRTQEWTRVFSIVDPSCMEYGADCLAYKFTVNCFQKKHVAWLPQAEVGDIVIFWRLKATTFNSGALNGTGYWDKLRWVTYDTKMRRFRKPDEEDALRSETSYRGLGRSYSPYYEPNMQGEEVKYCAQLADWWQAIQEKSQGITAAQCVSQPSREHHLISEVAPDAFPQGYFDCTVEVLHSYDNSSGSCTVYVTDYTINAHTNIPRANWCSPELAAYVFRIEMWDDARRLAKTMQPGQCWYLPNARAMVDSCLHIYGKLVETHKSKQLDQVQDGEQLHFCALLERKKKFQQGEGCPSVWFDNWLIEDFDEEVGLFNCTVEVLHADLASAEEPLVYVTDYTFNPDLIELAEPASWALGLDRRILKIALEGGQKGRARDLQPGVMYRIKNLRLIRRPGVNGTFGCLKGDEQAIIAADDYEKDEVKALLQRKETWKLEMKQIAPFVKSPANSPPTSHLPTPEASETLTLLQVITSTACPDTFTFIARVLDFWPLYLDQATFLGCPKCHTVLRRPQTHCVGCNDVLGTGCKWFYKLMFQLEDDEGSTITVSACIPECKLLFGLPPVDLEADKEAFLRFRTRLQPIIGNLIEVHDGYATDEDLPVVTPTLRCTVRSWSAKGQRWYGLLECTLL</sequence>
<dbReference type="EMBL" id="JABBWK010000092">
    <property type="protein sequence ID" value="KAG1893695.1"/>
    <property type="molecule type" value="Genomic_DNA"/>
</dbReference>
<evidence type="ECO:0000313" key="8">
    <source>
        <dbReference type="Proteomes" id="UP001195769"/>
    </source>
</evidence>
<gene>
    <name evidence="7" type="ORF">F5891DRAFT_962533</name>
</gene>
<dbReference type="PANTHER" id="PTHR14513">
    <property type="entry name" value="PROTECTION OF TELOMERES 1"/>
    <property type="match status" value="1"/>
</dbReference>
<dbReference type="RefSeq" id="XP_041219271.1">
    <property type="nucleotide sequence ID" value="XM_041375912.1"/>
</dbReference>
<keyword evidence="8" id="KW-1185">Reference proteome</keyword>
<reference evidence="7" key="1">
    <citation type="journal article" date="2020" name="New Phytol.">
        <title>Comparative genomics reveals dynamic genome evolution in host specialist ectomycorrhizal fungi.</title>
        <authorList>
            <person name="Lofgren L.A."/>
            <person name="Nguyen N.H."/>
            <person name="Vilgalys R."/>
            <person name="Ruytinx J."/>
            <person name="Liao H.L."/>
            <person name="Branco S."/>
            <person name="Kuo A."/>
            <person name="LaButti K."/>
            <person name="Lipzen A."/>
            <person name="Andreopoulos W."/>
            <person name="Pangilinan J."/>
            <person name="Riley R."/>
            <person name="Hundley H."/>
            <person name="Na H."/>
            <person name="Barry K."/>
            <person name="Grigoriev I.V."/>
            <person name="Stajich J.E."/>
            <person name="Kennedy P.G."/>
        </authorList>
    </citation>
    <scope>NUCLEOTIDE SEQUENCE</scope>
    <source>
        <strain evidence="7">FC203</strain>
    </source>
</reference>
<comment type="subcellular location">
    <subcellularLocation>
        <location evidence="1">Chromosome</location>
        <location evidence="1">Telomere</location>
    </subcellularLocation>
</comment>
<proteinExistence type="predicted"/>
<dbReference type="GO" id="GO:0016233">
    <property type="term" value="P:telomere capping"/>
    <property type="evidence" value="ECO:0007669"/>
    <property type="project" value="TreeGrafter"/>
</dbReference>
<feature type="region of interest" description="Disordered" evidence="5">
    <location>
        <begin position="28"/>
        <end position="86"/>
    </location>
</feature>
<evidence type="ECO:0000256" key="2">
    <source>
        <dbReference type="ARBA" id="ARBA00022454"/>
    </source>
</evidence>
<dbReference type="GO" id="GO:0000783">
    <property type="term" value="C:nuclear telomere cap complex"/>
    <property type="evidence" value="ECO:0007669"/>
    <property type="project" value="TreeGrafter"/>
</dbReference>
<comment type="caution">
    <text evidence="7">The sequence shown here is derived from an EMBL/GenBank/DDBJ whole genome shotgun (WGS) entry which is preliminary data.</text>
</comment>
<feature type="region of interest" description="Disordered" evidence="5">
    <location>
        <begin position="102"/>
        <end position="128"/>
    </location>
</feature>
<dbReference type="InterPro" id="IPR011564">
    <property type="entry name" value="Telomer_end-bd_POT1/Cdc13"/>
</dbReference>
<evidence type="ECO:0000256" key="3">
    <source>
        <dbReference type="ARBA" id="ARBA00022895"/>
    </source>
</evidence>
<protein>
    <recommendedName>
        <fullName evidence="6">Telomeric single stranded DNA binding POT1/Cdc13 domain-containing protein</fullName>
    </recommendedName>
</protein>
<dbReference type="AlphaFoldDB" id="A0AAD4DTJ8"/>
<name>A0AAD4DTJ8_9AGAM</name>
<dbReference type="GO" id="GO:0098505">
    <property type="term" value="F:G-rich strand telomeric DNA binding"/>
    <property type="evidence" value="ECO:0007669"/>
    <property type="project" value="TreeGrafter"/>
</dbReference>
<evidence type="ECO:0000259" key="6">
    <source>
        <dbReference type="Pfam" id="PF02765"/>
    </source>
</evidence>
<evidence type="ECO:0000256" key="4">
    <source>
        <dbReference type="ARBA" id="ARBA00023125"/>
    </source>
</evidence>
<keyword evidence="4" id="KW-0238">DNA-binding</keyword>
<evidence type="ECO:0000256" key="5">
    <source>
        <dbReference type="SAM" id="MobiDB-lite"/>
    </source>
</evidence>
<feature type="domain" description="Telomeric single stranded DNA binding POT1/Cdc13" evidence="6">
    <location>
        <begin position="178"/>
        <end position="286"/>
    </location>
</feature>
<dbReference type="GO" id="GO:0032210">
    <property type="term" value="P:regulation of telomere maintenance via telomerase"/>
    <property type="evidence" value="ECO:0007669"/>
    <property type="project" value="TreeGrafter"/>
</dbReference>
<dbReference type="GeneID" id="64670210"/>
<evidence type="ECO:0000313" key="7">
    <source>
        <dbReference type="EMBL" id="KAG1893695.1"/>
    </source>
</evidence>
<evidence type="ECO:0000256" key="1">
    <source>
        <dbReference type="ARBA" id="ARBA00004574"/>
    </source>
</evidence>
<dbReference type="InterPro" id="IPR012340">
    <property type="entry name" value="NA-bd_OB-fold"/>
</dbReference>
<dbReference type="PANTHER" id="PTHR14513:SF0">
    <property type="entry name" value="PROTECTION OF TELOMERES PROTEIN 1"/>
    <property type="match status" value="1"/>
</dbReference>
<dbReference type="InterPro" id="IPR028389">
    <property type="entry name" value="POT1"/>
</dbReference>
<feature type="compositionally biased region" description="Low complexity" evidence="5">
    <location>
        <begin position="102"/>
        <end position="127"/>
    </location>
</feature>
<dbReference type="SUPFAM" id="SSF50249">
    <property type="entry name" value="Nucleic acid-binding proteins"/>
    <property type="match status" value="1"/>
</dbReference>
<dbReference type="Pfam" id="PF02765">
    <property type="entry name" value="POT1"/>
    <property type="match status" value="1"/>
</dbReference>